<proteinExistence type="predicted"/>
<organism evidence="1 2">
    <name type="scientific">Portunus trituberculatus</name>
    <name type="common">Swimming crab</name>
    <name type="synonym">Neptunus trituberculatus</name>
    <dbReference type="NCBI Taxonomy" id="210409"/>
    <lineage>
        <taxon>Eukaryota</taxon>
        <taxon>Metazoa</taxon>
        <taxon>Ecdysozoa</taxon>
        <taxon>Arthropoda</taxon>
        <taxon>Crustacea</taxon>
        <taxon>Multicrustacea</taxon>
        <taxon>Malacostraca</taxon>
        <taxon>Eumalacostraca</taxon>
        <taxon>Eucarida</taxon>
        <taxon>Decapoda</taxon>
        <taxon>Pleocyemata</taxon>
        <taxon>Brachyura</taxon>
        <taxon>Eubrachyura</taxon>
        <taxon>Portunoidea</taxon>
        <taxon>Portunidae</taxon>
        <taxon>Portuninae</taxon>
        <taxon>Portunus</taxon>
    </lineage>
</organism>
<protein>
    <submittedName>
        <fullName evidence="1">Uncharacterized protein</fullName>
    </submittedName>
</protein>
<gene>
    <name evidence="1" type="ORF">E2C01_047785</name>
</gene>
<reference evidence="1 2" key="1">
    <citation type="submission" date="2019-05" db="EMBL/GenBank/DDBJ databases">
        <title>Another draft genome of Portunus trituberculatus and its Hox gene families provides insights of decapod evolution.</title>
        <authorList>
            <person name="Jeong J.-H."/>
            <person name="Song I."/>
            <person name="Kim S."/>
            <person name="Choi T."/>
            <person name="Kim D."/>
            <person name="Ryu S."/>
            <person name="Kim W."/>
        </authorList>
    </citation>
    <scope>NUCLEOTIDE SEQUENCE [LARGE SCALE GENOMIC DNA]</scope>
    <source>
        <tissue evidence="1">Muscle</tissue>
    </source>
</reference>
<comment type="caution">
    <text evidence="1">The sequence shown here is derived from an EMBL/GenBank/DDBJ whole genome shotgun (WGS) entry which is preliminary data.</text>
</comment>
<dbReference type="Proteomes" id="UP000324222">
    <property type="component" value="Unassembled WGS sequence"/>
</dbReference>
<keyword evidence="2" id="KW-1185">Reference proteome</keyword>
<dbReference type="EMBL" id="VSRR010011956">
    <property type="protein sequence ID" value="MPC53882.1"/>
    <property type="molecule type" value="Genomic_DNA"/>
</dbReference>
<accession>A0A5B7G4I0</accession>
<dbReference type="AlphaFoldDB" id="A0A5B7G4I0"/>
<evidence type="ECO:0000313" key="2">
    <source>
        <dbReference type="Proteomes" id="UP000324222"/>
    </source>
</evidence>
<evidence type="ECO:0000313" key="1">
    <source>
        <dbReference type="EMBL" id="MPC53882.1"/>
    </source>
</evidence>
<sequence length="79" mass="9137">MDYGTLWSAVDEKDGVNLYRFTNLLEAMTEVYWKKVSSPILRLPLSSYILPPMSCIVWAVNRNPLVCWSKIKFPILEAN</sequence>
<name>A0A5B7G4I0_PORTR</name>